<dbReference type="SUPFAM" id="SSF53335">
    <property type="entry name" value="S-adenosyl-L-methionine-dependent methyltransferases"/>
    <property type="match status" value="2"/>
</dbReference>
<dbReference type="InterPro" id="IPR052916">
    <property type="entry name" value="Type-I_RE_MTase_Subunit"/>
</dbReference>
<dbReference type="EMBL" id="CP047423">
    <property type="protein sequence ID" value="QPD03081.1"/>
    <property type="molecule type" value="Genomic_DNA"/>
</dbReference>
<name>A0A7S8FCC2_9BACT</name>
<dbReference type="InterPro" id="IPR022749">
    <property type="entry name" value="D12N6_MeTrfase_N"/>
</dbReference>
<evidence type="ECO:0000256" key="2">
    <source>
        <dbReference type="ARBA" id="ARBA00011900"/>
    </source>
</evidence>
<evidence type="ECO:0000256" key="1">
    <source>
        <dbReference type="ARBA" id="ARBA00006594"/>
    </source>
</evidence>
<accession>A0A7S8FCC2</accession>
<dbReference type="InterPro" id="IPR038333">
    <property type="entry name" value="T1MK-like_N_sf"/>
</dbReference>
<dbReference type="InterPro" id="IPR011335">
    <property type="entry name" value="Restrct_endonuc-II-like"/>
</dbReference>
<dbReference type="PANTHER" id="PTHR42998:SF1">
    <property type="entry name" value="TYPE I RESTRICTION ENZYME HINDI METHYLASE SUBUNIT"/>
    <property type="match status" value="1"/>
</dbReference>
<dbReference type="Pfam" id="PF04480">
    <property type="entry name" value="DUF559"/>
    <property type="match status" value="1"/>
</dbReference>
<evidence type="ECO:0000256" key="4">
    <source>
        <dbReference type="ARBA" id="ARBA00022679"/>
    </source>
</evidence>
<dbReference type="PRINTS" id="PR00507">
    <property type="entry name" value="N12N6MTFRASE"/>
</dbReference>
<dbReference type="Pfam" id="PF12161">
    <property type="entry name" value="HsdM_N"/>
    <property type="match status" value="1"/>
</dbReference>
<dbReference type="AlphaFoldDB" id="A0A7S8FCC2"/>
<feature type="domain" description="DUF559" evidence="10">
    <location>
        <begin position="422"/>
        <end position="527"/>
    </location>
</feature>
<dbReference type="Gene3D" id="1.20.1260.30">
    <property type="match status" value="1"/>
</dbReference>
<evidence type="ECO:0000256" key="6">
    <source>
        <dbReference type="ARBA" id="ARBA00022747"/>
    </source>
</evidence>
<evidence type="ECO:0000259" key="9">
    <source>
        <dbReference type="Pfam" id="PF02384"/>
    </source>
</evidence>
<dbReference type="GO" id="GO:0009007">
    <property type="term" value="F:site-specific DNA-methyltransferase (adenine-specific) activity"/>
    <property type="evidence" value="ECO:0007669"/>
    <property type="project" value="UniProtKB-EC"/>
</dbReference>
<dbReference type="GO" id="GO:0003677">
    <property type="term" value="F:DNA binding"/>
    <property type="evidence" value="ECO:0007669"/>
    <property type="project" value="InterPro"/>
</dbReference>
<proteinExistence type="inferred from homology"/>
<evidence type="ECO:0000313" key="13">
    <source>
        <dbReference type="Proteomes" id="UP000593737"/>
    </source>
</evidence>
<dbReference type="Proteomes" id="UP000593737">
    <property type="component" value="Chromosome"/>
</dbReference>
<dbReference type="InterPro" id="IPR029063">
    <property type="entry name" value="SAM-dependent_MTases_sf"/>
</dbReference>
<dbReference type="GO" id="GO:0032259">
    <property type="term" value="P:methylation"/>
    <property type="evidence" value="ECO:0007669"/>
    <property type="project" value="UniProtKB-KW"/>
</dbReference>
<gene>
    <name evidence="12" type="ORF">Nkreftii_000855</name>
</gene>
<dbReference type="CDD" id="cd01038">
    <property type="entry name" value="Endonuclease_DUF559"/>
    <property type="match status" value="1"/>
</dbReference>
<keyword evidence="3" id="KW-0489">Methyltransferase</keyword>
<feature type="domain" description="DNA methylase adenine-specific" evidence="9">
    <location>
        <begin position="157"/>
        <end position="390"/>
    </location>
</feature>
<protein>
    <recommendedName>
        <fullName evidence="2">site-specific DNA-methyltransferase (adenine-specific)</fullName>
        <ecNumber evidence="2">2.1.1.72</ecNumber>
    </recommendedName>
</protein>
<dbReference type="REBASE" id="965970">
    <property type="entry name" value="M.Nkr7ORF855P"/>
</dbReference>
<dbReference type="InterPro" id="IPR003356">
    <property type="entry name" value="DNA_methylase_A-5"/>
</dbReference>
<dbReference type="Gene3D" id="3.40.50.150">
    <property type="entry name" value="Vaccinia Virus protein VP39"/>
    <property type="match status" value="2"/>
</dbReference>
<evidence type="ECO:0000256" key="7">
    <source>
        <dbReference type="ARBA" id="ARBA00047942"/>
    </source>
</evidence>
<evidence type="ECO:0000256" key="5">
    <source>
        <dbReference type="ARBA" id="ARBA00022691"/>
    </source>
</evidence>
<feature type="coiled-coil region" evidence="8">
    <location>
        <begin position="649"/>
        <end position="683"/>
    </location>
</feature>
<comment type="similarity">
    <text evidence="1">Belongs to the N(4)/N(6)-methyltransferase family.</text>
</comment>
<keyword evidence="8" id="KW-0175">Coiled coil</keyword>
<evidence type="ECO:0000259" key="10">
    <source>
        <dbReference type="Pfam" id="PF04480"/>
    </source>
</evidence>
<keyword evidence="5" id="KW-0949">S-adenosyl-L-methionine</keyword>
<dbReference type="Gene3D" id="3.40.960.10">
    <property type="entry name" value="VSR Endonuclease"/>
    <property type="match status" value="1"/>
</dbReference>
<feature type="domain" description="DNA methylase adenine-specific" evidence="9">
    <location>
        <begin position="545"/>
        <end position="641"/>
    </location>
</feature>
<keyword evidence="6" id="KW-0680">Restriction system</keyword>
<organism evidence="12 13">
    <name type="scientific">Candidatus Nitrospira kreftii</name>
    <dbReference type="NCBI Taxonomy" id="2652173"/>
    <lineage>
        <taxon>Bacteria</taxon>
        <taxon>Pseudomonadati</taxon>
        <taxon>Nitrospirota</taxon>
        <taxon>Nitrospiria</taxon>
        <taxon>Nitrospirales</taxon>
        <taxon>Nitrospiraceae</taxon>
        <taxon>Nitrospira</taxon>
    </lineage>
</organism>
<dbReference type="InterPro" id="IPR002052">
    <property type="entry name" value="DNA_methylase_N6_adenine_CS"/>
</dbReference>
<dbReference type="KEGG" id="nkf:Nkreftii_000855"/>
<evidence type="ECO:0000256" key="8">
    <source>
        <dbReference type="SAM" id="Coils"/>
    </source>
</evidence>
<reference evidence="12 13" key="1">
    <citation type="journal article" date="2020" name="ISME J.">
        <title>Enrichment and physiological characterization of a novel comammox Nitrospira indicates ammonium inhibition of complete nitrification.</title>
        <authorList>
            <person name="Sakoula D."/>
            <person name="Koch H."/>
            <person name="Frank J."/>
            <person name="Jetten M.S.M."/>
            <person name="van Kessel M.A.H.J."/>
            <person name="Lucker S."/>
        </authorList>
    </citation>
    <scope>NUCLEOTIDE SEQUENCE [LARGE SCALE GENOMIC DNA]</scope>
    <source>
        <strain evidence="12">Comreactor17</strain>
    </source>
</reference>
<comment type="catalytic activity">
    <reaction evidence="7">
        <text>a 2'-deoxyadenosine in DNA + S-adenosyl-L-methionine = an N(6)-methyl-2'-deoxyadenosine in DNA + S-adenosyl-L-homocysteine + H(+)</text>
        <dbReference type="Rhea" id="RHEA:15197"/>
        <dbReference type="Rhea" id="RHEA-COMP:12418"/>
        <dbReference type="Rhea" id="RHEA-COMP:12419"/>
        <dbReference type="ChEBI" id="CHEBI:15378"/>
        <dbReference type="ChEBI" id="CHEBI:57856"/>
        <dbReference type="ChEBI" id="CHEBI:59789"/>
        <dbReference type="ChEBI" id="CHEBI:90615"/>
        <dbReference type="ChEBI" id="CHEBI:90616"/>
        <dbReference type="EC" id="2.1.1.72"/>
    </reaction>
</comment>
<dbReference type="Pfam" id="PF02384">
    <property type="entry name" value="N6_Mtase"/>
    <property type="match status" value="2"/>
</dbReference>
<dbReference type="EC" id="2.1.1.72" evidence="2"/>
<dbReference type="PANTHER" id="PTHR42998">
    <property type="entry name" value="TYPE I RESTRICTION ENZYME HINDVIIP M PROTEIN-RELATED"/>
    <property type="match status" value="1"/>
</dbReference>
<sequence length="687" mass="76700">MLWVAPSEKDTATNALEKRLWDAADQLRANSGLNAAQYSTPVLGLIFLRFADVRFAKIRSGLEKMASSSRRGSRVDEPAAYHAEGVLYLTPNARFDKLLRLPEGSNAGKAINEAMRDIEKHNPQLAGVLPKTYEIFNSTLLKELLKRVSEIPPTIDYDAFGRIYEYFLGEFARTEGQKGGEFYTPSSIVRLLVEVLEPYHGRILDPACGSGGMFVQSARFVAEHKKNPSSELAIHGQEKVAATVSLCRMNLAMHGLEGDIKEAITYYDDLHNSTGRFDFVLANPPFNVNAVDKERLEAEVGKGRRYPFGLPRTDNANYLWIQLFYSTLSQTGRAGFVMANSASDARSSEQELRKQLIEARAVDVMVAVGPNMFYTVTLPCTLWFMDKAKAQLPPCPPSPGSSNHPLPKGEGRGGFKFQGLVDQARELRKKQTPAEDVLWQLLRDRQLADLKFRRQHQIGDYIVDFFCPKYGLVVELDGAVHDTPDRQRKDAKRDGYLRSLGHTVLRFTNARVFEDTESLLREIASSLPSPSGRGGGEGEQRGARYSDTVLFIDARHIYRQVDRAHRDWTEGQIGFLANVVRLYRGEEPDFTLGGAEAEAKLKEVFGKKLKFADVPGLCKAATIKEIEAQGWSLNPGRYVGVAPGEAVSDEDFKEQLETLNEELETLNAQARELEQTIACNVAEILEL</sequence>
<keyword evidence="4" id="KW-0808">Transferase</keyword>
<dbReference type="PROSITE" id="PS00092">
    <property type="entry name" value="N6_MTASE"/>
    <property type="match status" value="1"/>
</dbReference>
<dbReference type="GO" id="GO:0008170">
    <property type="term" value="F:N-methyltransferase activity"/>
    <property type="evidence" value="ECO:0007669"/>
    <property type="project" value="InterPro"/>
</dbReference>
<evidence type="ECO:0000313" key="12">
    <source>
        <dbReference type="EMBL" id="QPD03081.1"/>
    </source>
</evidence>
<feature type="domain" description="N6 adenine-specific DNA methyltransferase N-terminal" evidence="11">
    <location>
        <begin position="16"/>
        <end position="142"/>
    </location>
</feature>
<dbReference type="GO" id="GO:0009307">
    <property type="term" value="P:DNA restriction-modification system"/>
    <property type="evidence" value="ECO:0007669"/>
    <property type="project" value="UniProtKB-KW"/>
</dbReference>
<dbReference type="SUPFAM" id="SSF52980">
    <property type="entry name" value="Restriction endonuclease-like"/>
    <property type="match status" value="1"/>
</dbReference>
<evidence type="ECO:0000256" key="3">
    <source>
        <dbReference type="ARBA" id="ARBA00022603"/>
    </source>
</evidence>
<dbReference type="InterPro" id="IPR047216">
    <property type="entry name" value="Endonuclease_DUF559_bact"/>
</dbReference>
<evidence type="ECO:0000259" key="11">
    <source>
        <dbReference type="Pfam" id="PF12161"/>
    </source>
</evidence>
<dbReference type="InterPro" id="IPR007569">
    <property type="entry name" value="DUF559"/>
</dbReference>
<dbReference type="CDD" id="cd02440">
    <property type="entry name" value="AdoMet_MTases"/>
    <property type="match status" value="1"/>
</dbReference>